<dbReference type="Proteomes" id="UP001153636">
    <property type="component" value="Chromosome 1"/>
</dbReference>
<dbReference type="EMBL" id="OV651813">
    <property type="protein sequence ID" value="CAH1099762.1"/>
    <property type="molecule type" value="Genomic_DNA"/>
</dbReference>
<proteinExistence type="predicted"/>
<dbReference type="PRINTS" id="PR00180">
    <property type="entry name" value="CRETINALDHBP"/>
</dbReference>
<feature type="domain" description="CRAL-TRIO" evidence="2">
    <location>
        <begin position="116"/>
        <end position="280"/>
    </location>
</feature>
<dbReference type="CDD" id="cd00170">
    <property type="entry name" value="SEC14"/>
    <property type="match status" value="1"/>
</dbReference>
<dbReference type="Gene3D" id="1.10.8.20">
    <property type="entry name" value="N-terminal domain of phosphatidylinositol transfer protein sec14p"/>
    <property type="match status" value="1"/>
</dbReference>
<protein>
    <recommendedName>
        <fullName evidence="2">CRAL-TRIO domain-containing protein</fullName>
    </recommendedName>
</protein>
<dbReference type="SUPFAM" id="SSF52087">
    <property type="entry name" value="CRAL/TRIO domain"/>
    <property type="match status" value="1"/>
</dbReference>
<evidence type="ECO:0000313" key="3">
    <source>
        <dbReference type="EMBL" id="CAH1099762.1"/>
    </source>
</evidence>
<dbReference type="InterPro" id="IPR036273">
    <property type="entry name" value="CRAL/TRIO_N_dom_sf"/>
</dbReference>
<keyword evidence="4" id="KW-1185">Reference proteome</keyword>
<organism evidence="3 4">
    <name type="scientific">Psylliodes chrysocephalus</name>
    <dbReference type="NCBI Taxonomy" id="3402493"/>
    <lineage>
        <taxon>Eukaryota</taxon>
        <taxon>Metazoa</taxon>
        <taxon>Ecdysozoa</taxon>
        <taxon>Arthropoda</taxon>
        <taxon>Hexapoda</taxon>
        <taxon>Insecta</taxon>
        <taxon>Pterygota</taxon>
        <taxon>Neoptera</taxon>
        <taxon>Endopterygota</taxon>
        <taxon>Coleoptera</taxon>
        <taxon>Polyphaga</taxon>
        <taxon>Cucujiformia</taxon>
        <taxon>Chrysomeloidea</taxon>
        <taxon>Chrysomelidae</taxon>
        <taxon>Galerucinae</taxon>
        <taxon>Alticini</taxon>
        <taxon>Psylliodes</taxon>
    </lineage>
</organism>
<dbReference type="PANTHER" id="PTHR10174:SF120">
    <property type="entry name" value="CELLULAR RETINALDEHYDE BINDING PROTEIN"/>
    <property type="match status" value="1"/>
</dbReference>
<dbReference type="InterPro" id="IPR011074">
    <property type="entry name" value="CRAL/TRIO_N_dom"/>
</dbReference>
<name>A0A9P0CA21_9CUCU</name>
<gene>
    <name evidence="3" type="ORF">PSYICH_LOCUS632</name>
</gene>
<reference evidence="3" key="1">
    <citation type="submission" date="2022-01" db="EMBL/GenBank/DDBJ databases">
        <authorList>
            <person name="King R."/>
        </authorList>
    </citation>
    <scope>NUCLEOTIDE SEQUENCE</scope>
</reference>
<dbReference type="PROSITE" id="PS50191">
    <property type="entry name" value="CRAL_TRIO"/>
    <property type="match status" value="1"/>
</dbReference>
<dbReference type="SMART" id="SM00516">
    <property type="entry name" value="SEC14"/>
    <property type="match status" value="1"/>
</dbReference>
<dbReference type="GO" id="GO:0016020">
    <property type="term" value="C:membrane"/>
    <property type="evidence" value="ECO:0007669"/>
    <property type="project" value="TreeGrafter"/>
</dbReference>
<evidence type="ECO:0000313" key="4">
    <source>
        <dbReference type="Proteomes" id="UP001153636"/>
    </source>
</evidence>
<dbReference type="Gene3D" id="1.20.5.1200">
    <property type="entry name" value="Alpha-tocopherol transfer"/>
    <property type="match status" value="1"/>
</dbReference>
<dbReference type="InterPro" id="IPR001251">
    <property type="entry name" value="CRAL-TRIO_dom"/>
</dbReference>
<dbReference type="Gene3D" id="3.40.525.10">
    <property type="entry name" value="CRAL-TRIO lipid binding domain"/>
    <property type="match status" value="1"/>
</dbReference>
<dbReference type="AlphaFoldDB" id="A0A9P0CA21"/>
<dbReference type="InterPro" id="IPR036865">
    <property type="entry name" value="CRAL-TRIO_dom_sf"/>
</dbReference>
<evidence type="ECO:0000256" key="1">
    <source>
        <dbReference type="SAM" id="MobiDB-lite"/>
    </source>
</evidence>
<feature type="region of interest" description="Disordered" evidence="1">
    <location>
        <begin position="310"/>
        <end position="337"/>
    </location>
</feature>
<dbReference type="SMART" id="SM01100">
    <property type="entry name" value="CRAL_TRIO_N"/>
    <property type="match status" value="1"/>
</dbReference>
<dbReference type="PANTHER" id="PTHR10174">
    <property type="entry name" value="ALPHA-TOCOPHEROL TRANSFER PROTEIN-RELATED"/>
    <property type="match status" value="1"/>
</dbReference>
<sequence length="337" mass="39328">MTTSRELIMVNNWNNSYNNLSCNKAVSNNNRLLTDLVDKGRKDLREDEKSKKDCIIHLREWVKQNPDIENCPTDDLFLLRFLRVKKFSLHMAQQTLLKYLNFKKKFRHFMYNMDCEDPNVSQIIDNGYLFVSPYRDSCGRRVIIYDLSKFDLNKFSGVDMAKVHVITYETLLEDETNQVLGFNHVGNVSGASMNHVPLFTVSDFAYMVRWGEQSIPMRHKEINVLNLPSVIKFVYDFAVSLASEKMKSRVFIHGSLDQLHKRVERECLPLEFGGKMPAKEMIKLWKTEMELKRKRLLSFDDMNLLSDRGIIRRRKPPAQDDTGTGSLPGSFRKLELD</sequence>
<dbReference type="OrthoDB" id="1434354at2759"/>
<accession>A0A9P0CA21</accession>
<dbReference type="Pfam" id="PF00650">
    <property type="entry name" value="CRAL_TRIO"/>
    <property type="match status" value="1"/>
</dbReference>
<evidence type="ECO:0000259" key="2">
    <source>
        <dbReference type="PROSITE" id="PS50191"/>
    </source>
</evidence>
<dbReference type="SUPFAM" id="SSF46938">
    <property type="entry name" value="CRAL/TRIO N-terminal domain"/>
    <property type="match status" value="1"/>
</dbReference>
<dbReference type="GO" id="GO:1902936">
    <property type="term" value="F:phosphatidylinositol bisphosphate binding"/>
    <property type="evidence" value="ECO:0007669"/>
    <property type="project" value="TreeGrafter"/>
</dbReference>